<accession>A0A0S8GCQ4</accession>
<dbReference type="Gene3D" id="3.40.50.150">
    <property type="entry name" value="Vaccinia Virus protein VP39"/>
    <property type="match status" value="1"/>
</dbReference>
<keyword evidence="3" id="KW-0808">Transferase</keyword>
<sequence>MRKKTVIGGDHVRATFYCEDCIAGMRRRLEPGSIDVIVTSPPYNLGTRYSTYDDTISRQDYLDWTRQWIEAAKGVLADDGSLFLNIGAKPSDPWVPLEVVSAIRDLLKLQNVIHWIKSIHIPQADVGRYGILSDDLTVGHYKPINSPRYLNDCHEYVFHITKHGNVKLDRLAIGVPYQDKSNISRWKRAGDGLHCRGNTWFIPYETIKNRTKERPHPASFPPALAEMCIRLHGLDRTKLVLDPFLGIGNTAVSALGLGIPAVVFEIDREYLSEATARAKAVVEAQEGRGSGRK</sequence>
<keyword evidence="6" id="KW-0238">DNA-binding</keyword>
<keyword evidence="4" id="KW-0949">S-adenosyl-L-methionine</keyword>
<dbReference type="GO" id="GO:0003677">
    <property type="term" value="F:DNA binding"/>
    <property type="evidence" value="ECO:0007669"/>
    <property type="project" value="UniProtKB-KW"/>
</dbReference>
<dbReference type="EC" id="2.1.1.-" evidence="8"/>
<dbReference type="InterPro" id="IPR029063">
    <property type="entry name" value="SAM-dependent_MTases_sf"/>
</dbReference>
<protein>
    <recommendedName>
        <fullName evidence="8">Methyltransferase</fullName>
        <ecNumber evidence="8">2.1.1.-</ecNumber>
    </recommendedName>
</protein>
<name>A0A0S8GCQ4_UNCT6</name>
<dbReference type="InterPro" id="IPR002941">
    <property type="entry name" value="DNA_methylase_N4/N6"/>
</dbReference>
<comment type="catalytic activity">
    <reaction evidence="7">
        <text>a 2'-deoxycytidine in DNA + S-adenosyl-L-methionine = an N(4)-methyl-2'-deoxycytidine in DNA + S-adenosyl-L-homocysteine + H(+)</text>
        <dbReference type="Rhea" id="RHEA:16857"/>
        <dbReference type="Rhea" id="RHEA-COMP:11369"/>
        <dbReference type="Rhea" id="RHEA-COMP:13674"/>
        <dbReference type="ChEBI" id="CHEBI:15378"/>
        <dbReference type="ChEBI" id="CHEBI:57856"/>
        <dbReference type="ChEBI" id="CHEBI:59789"/>
        <dbReference type="ChEBI" id="CHEBI:85452"/>
        <dbReference type="ChEBI" id="CHEBI:137933"/>
        <dbReference type="EC" id="2.1.1.113"/>
    </reaction>
</comment>
<evidence type="ECO:0000256" key="7">
    <source>
        <dbReference type="ARBA" id="ARBA00049120"/>
    </source>
</evidence>
<feature type="domain" description="DNA methylase N-4/N-6" evidence="9">
    <location>
        <begin position="34"/>
        <end position="274"/>
    </location>
</feature>
<dbReference type="PRINTS" id="PR00508">
    <property type="entry name" value="S21N4MTFRASE"/>
</dbReference>
<evidence type="ECO:0000256" key="1">
    <source>
        <dbReference type="ARBA" id="ARBA00010203"/>
    </source>
</evidence>
<dbReference type="SUPFAM" id="SSF53335">
    <property type="entry name" value="S-adenosyl-L-methionine-dependent methyltransferases"/>
    <property type="match status" value="1"/>
</dbReference>
<dbReference type="PROSITE" id="PS00093">
    <property type="entry name" value="N4_MTASE"/>
    <property type="match status" value="1"/>
</dbReference>
<reference evidence="10 11" key="1">
    <citation type="journal article" date="2015" name="Microbiome">
        <title>Genomic resolution of linkages in carbon, nitrogen, and sulfur cycling among widespread estuary sediment bacteria.</title>
        <authorList>
            <person name="Baker B.J."/>
            <person name="Lazar C.S."/>
            <person name="Teske A.P."/>
            <person name="Dick G.J."/>
        </authorList>
    </citation>
    <scope>NUCLEOTIDE SEQUENCE [LARGE SCALE GENOMIC DNA]</scope>
    <source>
        <strain evidence="10">SM23_40</strain>
    </source>
</reference>
<organism evidence="10 11">
    <name type="scientific">candidate division TA06 bacterium SM23_40</name>
    <dbReference type="NCBI Taxonomy" id="1703774"/>
    <lineage>
        <taxon>Bacteria</taxon>
        <taxon>Bacteria division TA06</taxon>
    </lineage>
</organism>
<dbReference type="InterPro" id="IPR001091">
    <property type="entry name" value="RM_Methyltransferase"/>
</dbReference>
<evidence type="ECO:0000313" key="11">
    <source>
        <dbReference type="Proteomes" id="UP000051717"/>
    </source>
</evidence>
<dbReference type="GO" id="GO:0032259">
    <property type="term" value="P:methylation"/>
    <property type="evidence" value="ECO:0007669"/>
    <property type="project" value="UniProtKB-KW"/>
</dbReference>
<keyword evidence="5" id="KW-0680">Restriction system</keyword>
<evidence type="ECO:0000256" key="5">
    <source>
        <dbReference type="ARBA" id="ARBA00022747"/>
    </source>
</evidence>
<evidence type="ECO:0000259" key="9">
    <source>
        <dbReference type="Pfam" id="PF01555"/>
    </source>
</evidence>
<dbReference type="Pfam" id="PF01555">
    <property type="entry name" value="N6_N4_Mtase"/>
    <property type="match status" value="1"/>
</dbReference>
<evidence type="ECO:0000256" key="2">
    <source>
        <dbReference type="ARBA" id="ARBA00022603"/>
    </source>
</evidence>
<dbReference type="GO" id="GO:0015667">
    <property type="term" value="F:site-specific DNA-methyltransferase (cytosine-N4-specific) activity"/>
    <property type="evidence" value="ECO:0007669"/>
    <property type="project" value="UniProtKB-EC"/>
</dbReference>
<comment type="caution">
    <text evidence="10">The sequence shown here is derived from an EMBL/GenBank/DDBJ whole genome shotgun (WGS) entry which is preliminary data.</text>
</comment>
<dbReference type="AlphaFoldDB" id="A0A0S8GCQ4"/>
<evidence type="ECO:0000313" key="10">
    <source>
        <dbReference type="EMBL" id="KPK70822.1"/>
    </source>
</evidence>
<evidence type="ECO:0000256" key="3">
    <source>
        <dbReference type="ARBA" id="ARBA00022679"/>
    </source>
</evidence>
<evidence type="ECO:0000256" key="4">
    <source>
        <dbReference type="ARBA" id="ARBA00022691"/>
    </source>
</evidence>
<dbReference type="PATRIC" id="fig|1703774.3.peg.270"/>
<dbReference type="Proteomes" id="UP000051717">
    <property type="component" value="Unassembled WGS sequence"/>
</dbReference>
<dbReference type="EMBL" id="LJUI01000009">
    <property type="protein sequence ID" value="KPK70822.1"/>
    <property type="molecule type" value="Genomic_DNA"/>
</dbReference>
<keyword evidence="2 10" id="KW-0489">Methyltransferase</keyword>
<dbReference type="GO" id="GO:0009307">
    <property type="term" value="P:DNA restriction-modification system"/>
    <property type="evidence" value="ECO:0007669"/>
    <property type="project" value="UniProtKB-KW"/>
</dbReference>
<gene>
    <name evidence="10" type="ORF">AMJ82_02235</name>
</gene>
<dbReference type="InterPro" id="IPR017985">
    <property type="entry name" value="MeTrfase_CN4_CS"/>
</dbReference>
<evidence type="ECO:0000256" key="8">
    <source>
        <dbReference type="RuleBase" id="RU362026"/>
    </source>
</evidence>
<dbReference type="GO" id="GO:0008170">
    <property type="term" value="F:N-methyltransferase activity"/>
    <property type="evidence" value="ECO:0007669"/>
    <property type="project" value="InterPro"/>
</dbReference>
<proteinExistence type="inferred from homology"/>
<comment type="similarity">
    <text evidence="1">Belongs to the N(4)/N(6)-methyltransferase family. N(4) subfamily.</text>
</comment>
<evidence type="ECO:0000256" key="6">
    <source>
        <dbReference type="ARBA" id="ARBA00023125"/>
    </source>
</evidence>